<reference evidence="2 3" key="1">
    <citation type="journal article" date="2023" name="Hortic Res">
        <title>Pangenome of water caltrop reveals structural variations and asymmetric subgenome divergence after allopolyploidization.</title>
        <authorList>
            <person name="Zhang X."/>
            <person name="Chen Y."/>
            <person name="Wang L."/>
            <person name="Yuan Y."/>
            <person name="Fang M."/>
            <person name="Shi L."/>
            <person name="Lu R."/>
            <person name="Comes H.P."/>
            <person name="Ma Y."/>
            <person name="Chen Y."/>
            <person name="Huang G."/>
            <person name="Zhou Y."/>
            <person name="Zheng Z."/>
            <person name="Qiu Y."/>
        </authorList>
    </citation>
    <scope>NUCLEOTIDE SEQUENCE [LARGE SCALE GENOMIC DNA]</scope>
    <source>
        <tissue evidence="2">Roots</tissue>
    </source>
</reference>
<sequence>MQHRFHEYQEHGNYKDAYKLLQQSQKGNYKKKKSLEKERNSDTLNEKKMAIVHEKFLEAKRLAPDIKLRKSKEFHDAVEVLSSNRELFLKLLQEHTSLFSKHIHEYHSILSPPETKCIMILKPSKMTYNDKVSEYLANKMTHVSLGGTEWNQCLSGYSSP</sequence>
<evidence type="ECO:0000259" key="1">
    <source>
        <dbReference type="Pfam" id="PF12552"/>
    </source>
</evidence>
<keyword evidence="3" id="KW-1185">Reference proteome</keyword>
<accession>A0AAN7JE60</accession>
<comment type="caution">
    <text evidence="2">The sequence shown here is derived from an EMBL/GenBank/DDBJ whole genome shotgun (WGS) entry which is preliminary data.</text>
</comment>
<dbReference type="Proteomes" id="UP001345219">
    <property type="component" value="Chromosome 21"/>
</dbReference>
<dbReference type="PANTHER" id="PTHR46634:SF3">
    <property type="entry name" value="M REDUCTASE II SUBUNIT GAMMA, PUTATIVE (DUF3741)-RELATED"/>
    <property type="match status" value="1"/>
</dbReference>
<dbReference type="EMBL" id="JAXIOK010000018">
    <property type="protein sequence ID" value="KAK4748986.1"/>
    <property type="molecule type" value="Genomic_DNA"/>
</dbReference>
<gene>
    <name evidence="2" type="ORF">SAY87_026435</name>
</gene>
<evidence type="ECO:0000313" key="2">
    <source>
        <dbReference type="EMBL" id="KAK4748986.1"/>
    </source>
</evidence>
<protein>
    <recommendedName>
        <fullName evidence="1">DUF3741 domain-containing protein</fullName>
    </recommendedName>
</protein>
<dbReference type="InterPro" id="IPR022212">
    <property type="entry name" value="DUF3741"/>
</dbReference>
<dbReference type="AlphaFoldDB" id="A0AAN7JE60"/>
<dbReference type="Pfam" id="PF12552">
    <property type="entry name" value="DUF3741"/>
    <property type="match status" value="1"/>
</dbReference>
<organism evidence="2 3">
    <name type="scientific">Trapa incisa</name>
    <dbReference type="NCBI Taxonomy" id="236973"/>
    <lineage>
        <taxon>Eukaryota</taxon>
        <taxon>Viridiplantae</taxon>
        <taxon>Streptophyta</taxon>
        <taxon>Embryophyta</taxon>
        <taxon>Tracheophyta</taxon>
        <taxon>Spermatophyta</taxon>
        <taxon>Magnoliopsida</taxon>
        <taxon>eudicotyledons</taxon>
        <taxon>Gunneridae</taxon>
        <taxon>Pentapetalae</taxon>
        <taxon>rosids</taxon>
        <taxon>malvids</taxon>
        <taxon>Myrtales</taxon>
        <taxon>Lythraceae</taxon>
        <taxon>Trapa</taxon>
    </lineage>
</organism>
<name>A0AAN7JE60_9MYRT</name>
<evidence type="ECO:0000313" key="3">
    <source>
        <dbReference type="Proteomes" id="UP001345219"/>
    </source>
</evidence>
<feature type="domain" description="DUF3741" evidence="1">
    <location>
        <begin position="54"/>
        <end position="94"/>
    </location>
</feature>
<dbReference type="PANTHER" id="PTHR46634">
    <property type="entry name" value="M REDUCTASE II SUBUNIT GAMMA, PUTATIVE (DUF3741)-RELATED"/>
    <property type="match status" value="1"/>
</dbReference>
<proteinExistence type="predicted"/>